<dbReference type="Proteomes" id="UP000267096">
    <property type="component" value="Unassembled WGS sequence"/>
</dbReference>
<dbReference type="OrthoDB" id="5796584at2759"/>
<evidence type="ECO:0000313" key="2">
    <source>
        <dbReference type="Proteomes" id="UP000267096"/>
    </source>
</evidence>
<dbReference type="EMBL" id="UYRR01032323">
    <property type="protein sequence ID" value="VDK55157.1"/>
    <property type="molecule type" value="Genomic_DNA"/>
</dbReference>
<keyword evidence="2" id="KW-1185">Reference proteome</keyword>
<name>A0A0M3K4Z0_ANISI</name>
<reference evidence="3" key="1">
    <citation type="submission" date="2017-02" db="UniProtKB">
        <authorList>
            <consortium name="WormBaseParasite"/>
        </authorList>
    </citation>
    <scope>IDENTIFICATION</scope>
</reference>
<proteinExistence type="predicted"/>
<dbReference type="WBParaSite" id="ASIM_0001603101-mRNA-1">
    <property type="protein sequence ID" value="ASIM_0001603101-mRNA-1"/>
    <property type="gene ID" value="ASIM_0001603101"/>
</dbReference>
<gene>
    <name evidence="1" type="ORF">ASIM_LOCUS15438</name>
</gene>
<reference evidence="1 2" key="2">
    <citation type="submission" date="2018-11" db="EMBL/GenBank/DDBJ databases">
        <authorList>
            <consortium name="Pathogen Informatics"/>
        </authorList>
    </citation>
    <scope>NUCLEOTIDE SEQUENCE [LARGE SCALE GENOMIC DNA]</scope>
</reference>
<sequence>MCHSNIEDNVQEEDCGPDGMCFFQDIMNEMTDTDKYLRGCDHVFMCELIKTTNSMPSNNLPTIPPTIKVNFTYCVPEVPYYGLTDERHDGTFCCCDEDYCNKDEEMEQNAVYSQIKLLSSGTKEDYDKLLQVAEVLKLNGTSRH</sequence>
<accession>A0A0M3K4Z0</accession>
<protein>
    <submittedName>
        <fullName evidence="3">Group XIIA secretory phospholipase A2</fullName>
    </submittedName>
</protein>
<evidence type="ECO:0000313" key="3">
    <source>
        <dbReference type="WBParaSite" id="ASIM_0001603101-mRNA-1"/>
    </source>
</evidence>
<evidence type="ECO:0000313" key="1">
    <source>
        <dbReference type="EMBL" id="VDK55157.1"/>
    </source>
</evidence>
<dbReference type="AlphaFoldDB" id="A0A0M3K4Z0"/>
<organism evidence="3">
    <name type="scientific">Anisakis simplex</name>
    <name type="common">Herring worm</name>
    <dbReference type="NCBI Taxonomy" id="6269"/>
    <lineage>
        <taxon>Eukaryota</taxon>
        <taxon>Metazoa</taxon>
        <taxon>Ecdysozoa</taxon>
        <taxon>Nematoda</taxon>
        <taxon>Chromadorea</taxon>
        <taxon>Rhabditida</taxon>
        <taxon>Spirurina</taxon>
        <taxon>Ascaridomorpha</taxon>
        <taxon>Ascaridoidea</taxon>
        <taxon>Anisakidae</taxon>
        <taxon>Anisakis</taxon>
        <taxon>Anisakis simplex complex</taxon>
    </lineage>
</organism>